<dbReference type="EMBL" id="JBBPBK010000008">
    <property type="protein sequence ID" value="KAK9280166.1"/>
    <property type="molecule type" value="Genomic_DNA"/>
</dbReference>
<sequence length="781" mass="87274">MDPLFKELSDNINGFELNHETNLPSSDQYPDPTNGFKFVDDSHQYPNVINGFDFVHDSDQYPNLTNGFKFEADSPDLNFADLPFLGSDLGSGNSALPPSSDSPAVSSPSDDGEDPLLKYISQVLLEEDLEGKSCMFRDSLALQAAEKSFSEALGEKFPPSPNQVPFLDSPDGTFSSNFSDNSSHGSTSMGTGSSVDPQFFADLQSQLPFNYFSQSNLESGSHSLNNSSDGFSTNYNVLGDPSLETLLVSNIFSDKESVMQFNRGVEEASKFLPSNSNLLIDLESYTSAPAREEVATEVVVKAEKGGEKENSLNGSRGRKRDEIELEDGMRSNKQSAVYVEETDELSEMFDKVLLSTHGEKMECCLGSVNEVLQNGAKACLEQNEQSQGSNGGKARGKKQGNRKEEVDLRSLLILCAQAVSSNDVRTATELLKQIRQHSSPTGDGSQRLAHYFADGLEARLAGTGTQRYTALGSKKTSAADMLKAYQVYFQCCPFKKLSILFAINRIMNAAENAKTLHLIDFGISYGFPWPLMIQHISARPGGPPKLRVTGIELPQPGFRPAERVEETGRRLKKYCERFNVPFEYNAIAQKWETIQIEDLKLENDEVRAVNTLFRFKNLLDETVVDSSPRNTVLNLIRKIKPAVFVQAVVNGSYNAPFFVTRFREALFHFSALFDMFEDNLPSDNQERLMYEKEFLGREAMNVIACEGSERVERPESYKQWQVRNTRAGFRQMPIEEKIMNKFRGKLKAWYNKDFVLDQDGGWMLLGWKGRIVYASSCWVPA</sequence>
<protein>
    <recommendedName>
        <fullName evidence="7">Scarecrow-like protein 14</fullName>
    </recommendedName>
</protein>
<dbReference type="Pfam" id="PF03514">
    <property type="entry name" value="GRAS"/>
    <property type="match status" value="1"/>
</dbReference>
<accession>A0AAP0WX66</accession>
<keyword evidence="6" id="KW-1185">Reference proteome</keyword>
<feature type="compositionally biased region" description="Low complexity" evidence="4">
    <location>
        <begin position="171"/>
        <end position="193"/>
    </location>
</feature>
<evidence type="ECO:0000256" key="4">
    <source>
        <dbReference type="SAM" id="MobiDB-lite"/>
    </source>
</evidence>
<feature type="region of interest" description="Disordered" evidence="4">
    <location>
        <begin position="152"/>
        <end position="193"/>
    </location>
</feature>
<comment type="caution">
    <text evidence="5">The sequence shown here is derived from an EMBL/GenBank/DDBJ whole genome shotgun (WGS) entry which is preliminary data.</text>
</comment>
<dbReference type="AlphaFoldDB" id="A0AAP0WX66"/>
<feature type="region of interest" description="Leucine repeat II (LRII)" evidence="3">
    <location>
        <begin position="566"/>
        <end position="598"/>
    </location>
</feature>
<dbReference type="Proteomes" id="UP001415857">
    <property type="component" value="Unassembled WGS sequence"/>
</dbReference>
<organism evidence="5 6">
    <name type="scientific">Liquidambar formosana</name>
    <name type="common">Formosan gum</name>
    <dbReference type="NCBI Taxonomy" id="63359"/>
    <lineage>
        <taxon>Eukaryota</taxon>
        <taxon>Viridiplantae</taxon>
        <taxon>Streptophyta</taxon>
        <taxon>Embryophyta</taxon>
        <taxon>Tracheophyta</taxon>
        <taxon>Spermatophyta</taxon>
        <taxon>Magnoliopsida</taxon>
        <taxon>eudicotyledons</taxon>
        <taxon>Gunneridae</taxon>
        <taxon>Pentapetalae</taxon>
        <taxon>Saxifragales</taxon>
        <taxon>Altingiaceae</taxon>
        <taxon>Liquidambar</taxon>
    </lineage>
</organism>
<feature type="region of interest" description="Disordered" evidence="4">
    <location>
        <begin position="305"/>
        <end position="325"/>
    </location>
</feature>
<comment type="similarity">
    <text evidence="3">Belongs to the GRAS family.</text>
</comment>
<evidence type="ECO:0008006" key="7">
    <source>
        <dbReference type="Google" id="ProtNLM"/>
    </source>
</evidence>
<evidence type="ECO:0000313" key="6">
    <source>
        <dbReference type="Proteomes" id="UP001415857"/>
    </source>
</evidence>
<feature type="compositionally biased region" description="Low complexity" evidence="4">
    <location>
        <begin position="94"/>
        <end position="109"/>
    </location>
</feature>
<feature type="region of interest" description="VHIID" evidence="3">
    <location>
        <begin position="485"/>
        <end position="550"/>
    </location>
</feature>
<evidence type="ECO:0000313" key="5">
    <source>
        <dbReference type="EMBL" id="KAK9280166.1"/>
    </source>
</evidence>
<dbReference type="PROSITE" id="PS50985">
    <property type="entry name" value="GRAS"/>
    <property type="match status" value="1"/>
</dbReference>
<reference evidence="5 6" key="1">
    <citation type="journal article" date="2024" name="Plant J.">
        <title>Genome sequences and population genomics reveal climatic adaptation and genomic divergence between two closely related sweetgum species.</title>
        <authorList>
            <person name="Xu W.Q."/>
            <person name="Ren C.Q."/>
            <person name="Zhang X.Y."/>
            <person name="Comes H.P."/>
            <person name="Liu X.H."/>
            <person name="Li Y.G."/>
            <person name="Kettle C.J."/>
            <person name="Jalonen R."/>
            <person name="Gaisberger H."/>
            <person name="Ma Y.Z."/>
            <person name="Qiu Y.X."/>
        </authorList>
    </citation>
    <scope>NUCLEOTIDE SEQUENCE [LARGE SCALE GENOMIC DNA]</scope>
    <source>
        <strain evidence="5">Hangzhou</strain>
    </source>
</reference>
<dbReference type="InterPro" id="IPR005202">
    <property type="entry name" value="TF_GRAS"/>
</dbReference>
<evidence type="ECO:0000256" key="3">
    <source>
        <dbReference type="PROSITE-ProRule" id="PRU01191"/>
    </source>
</evidence>
<feature type="region of interest" description="Disordered" evidence="4">
    <location>
        <begin position="382"/>
        <end position="402"/>
    </location>
</feature>
<dbReference type="PANTHER" id="PTHR31636">
    <property type="entry name" value="OSJNBA0084A10.13 PROTEIN-RELATED"/>
    <property type="match status" value="1"/>
</dbReference>
<gene>
    <name evidence="5" type="ORF">L1049_013853</name>
</gene>
<keyword evidence="1" id="KW-0805">Transcription regulation</keyword>
<proteinExistence type="inferred from homology"/>
<feature type="region of interest" description="Leucine repeat I (LRI)" evidence="3">
    <location>
        <begin position="406"/>
        <end position="466"/>
    </location>
</feature>
<comment type="caution">
    <text evidence="3">Lacks conserved residue(s) required for the propagation of feature annotation.</text>
</comment>
<evidence type="ECO:0000256" key="1">
    <source>
        <dbReference type="ARBA" id="ARBA00023015"/>
    </source>
</evidence>
<name>A0AAP0WX66_LIQFO</name>
<feature type="region of interest" description="Disordered" evidence="4">
    <location>
        <begin position="90"/>
        <end position="113"/>
    </location>
</feature>
<evidence type="ECO:0000256" key="2">
    <source>
        <dbReference type="ARBA" id="ARBA00023163"/>
    </source>
</evidence>
<feature type="region of interest" description="SAW" evidence="3">
    <location>
        <begin position="704"/>
        <end position="779"/>
    </location>
</feature>
<keyword evidence="2" id="KW-0804">Transcription</keyword>